<dbReference type="PANTHER" id="PTHR43657">
    <property type="entry name" value="TRYPTOPHAN RNA-BINDING ATTENUATOR PROTEIN-LIKE PROTEIN"/>
    <property type="match status" value="1"/>
</dbReference>
<sequence length="234" mass="25406">MQIQFVHQPGATAAKVELGEGEACTAEAGAMIAMTGNMKVATTTRRRDQSGLRKAARRMLSGESLFLNHFEPSEGGGDLWLGSALVGDMMEFELDDESLLVQGGSFVACGQGVGVDLGWQGARTLLSGENMFWVRLSGAGKVIVNAFGAIYPIEVEGEYVVDTRHIVAFDDSLDFRIGRASKSWWHSFLGGEGLVCRFRGKGRVWCQSHNPESFGAALGPHLRERRVQRQGDSP</sequence>
<keyword evidence="2" id="KW-1185">Reference proteome</keyword>
<protein>
    <submittedName>
        <fullName evidence="1">Uncharacterized protein (TIGR00266 family)</fullName>
    </submittedName>
</protein>
<dbReference type="EMBL" id="SOAX01000001">
    <property type="protein sequence ID" value="TDT43911.1"/>
    <property type="molecule type" value="Genomic_DNA"/>
</dbReference>
<dbReference type="OrthoDB" id="9779518at2"/>
<dbReference type="Pfam" id="PF01987">
    <property type="entry name" value="AIM24"/>
    <property type="match status" value="1"/>
</dbReference>
<comment type="caution">
    <text evidence="1">The sequence shown here is derived from an EMBL/GenBank/DDBJ whole genome shotgun (WGS) entry which is preliminary data.</text>
</comment>
<dbReference type="SUPFAM" id="SSF51219">
    <property type="entry name" value="TRAP-like"/>
    <property type="match status" value="1"/>
</dbReference>
<dbReference type="Proteomes" id="UP000295830">
    <property type="component" value="Unassembled WGS sequence"/>
</dbReference>
<dbReference type="InterPro" id="IPR036983">
    <property type="entry name" value="AIM24_sf"/>
</dbReference>
<dbReference type="PANTHER" id="PTHR43657:SF1">
    <property type="entry name" value="ALTERED INHERITANCE OF MITOCHONDRIA PROTEIN 24, MITOCHONDRIAL"/>
    <property type="match status" value="1"/>
</dbReference>
<dbReference type="InterPro" id="IPR002838">
    <property type="entry name" value="AIM24"/>
</dbReference>
<evidence type="ECO:0000313" key="1">
    <source>
        <dbReference type="EMBL" id="TDT43911.1"/>
    </source>
</evidence>
<name>A0A4R7JZF0_9GAMM</name>
<proteinExistence type="predicted"/>
<gene>
    <name evidence="1" type="ORF">DES49_0010</name>
</gene>
<organism evidence="1 2">
    <name type="scientific">Halospina denitrificans</name>
    <dbReference type="NCBI Taxonomy" id="332522"/>
    <lineage>
        <taxon>Bacteria</taxon>
        <taxon>Pseudomonadati</taxon>
        <taxon>Pseudomonadota</taxon>
        <taxon>Gammaproteobacteria</taxon>
        <taxon>Halospina</taxon>
    </lineage>
</organism>
<dbReference type="RefSeq" id="WP_133734351.1">
    <property type="nucleotide sequence ID" value="NZ_SOAX01000001.1"/>
</dbReference>
<accession>A0A4R7JZF0</accession>
<dbReference type="NCBIfam" id="TIGR00266">
    <property type="entry name" value="TIGR00266 family protein"/>
    <property type="match status" value="1"/>
</dbReference>
<evidence type="ECO:0000313" key="2">
    <source>
        <dbReference type="Proteomes" id="UP000295830"/>
    </source>
</evidence>
<dbReference type="InterPro" id="IPR016031">
    <property type="entry name" value="Trp_RNA-bd_attenuator-like_dom"/>
</dbReference>
<reference evidence="1 2" key="1">
    <citation type="submission" date="2019-03" db="EMBL/GenBank/DDBJ databases">
        <title>Genomic Encyclopedia of Type Strains, Phase IV (KMG-IV): sequencing the most valuable type-strain genomes for metagenomic binning, comparative biology and taxonomic classification.</title>
        <authorList>
            <person name="Goeker M."/>
        </authorList>
    </citation>
    <scope>NUCLEOTIDE SEQUENCE [LARGE SCALE GENOMIC DNA]</scope>
    <source>
        <strain evidence="1 2">DSM 15505</strain>
    </source>
</reference>
<dbReference type="Gene3D" id="3.60.160.10">
    <property type="entry name" value="Mitochondrial biogenesis AIM24"/>
    <property type="match status" value="1"/>
</dbReference>
<dbReference type="AlphaFoldDB" id="A0A4R7JZF0"/>